<organism evidence="8 9">
    <name type="scientific">Rhynocoris fuscipes</name>
    <dbReference type="NCBI Taxonomy" id="488301"/>
    <lineage>
        <taxon>Eukaryota</taxon>
        <taxon>Metazoa</taxon>
        <taxon>Ecdysozoa</taxon>
        <taxon>Arthropoda</taxon>
        <taxon>Hexapoda</taxon>
        <taxon>Insecta</taxon>
        <taxon>Pterygota</taxon>
        <taxon>Neoptera</taxon>
        <taxon>Paraneoptera</taxon>
        <taxon>Hemiptera</taxon>
        <taxon>Heteroptera</taxon>
        <taxon>Panheteroptera</taxon>
        <taxon>Cimicomorpha</taxon>
        <taxon>Reduviidae</taxon>
        <taxon>Harpactorinae</taxon>
        <taxon>Harpactorini</taxon>
        <taxon>Rhynocoris</taxon>
    </lineage>
</organism>
<protein>
    <recommendedName>
        <fullName evidence="2">phospholipase A2</fullName>
        <ecNumber evidence="2">3.1.1.4</ecNumber>
    </recommendedName>
    <alternativeName>
        <fullName evidence="5">Phosphatidylcholine 2-acylhydrolase</fullName>
    </alternativeName>
</protein>
<feature type="domain" description="Phospholipase A2-like central" evidence="7">
    <location>
        <begin position="160"/>
        <end position="223"/>
    </location>
</feature>
<dbReference type="GO" id="GO:0016042">
    <property type="term" value="P:lipid catabolic process"/>
    <property type="evidence" value="ECO:0007669"/>
    <property type="project" value="UniProtKB-KW"/>
</dbReference>
<dbReference type="GO" id="GO:0006644">
    <property type="term" value="P:phospholipid metabolic process"/>
    <property type="evidence" value="ECO:0007669"/>
    <property type="project" value="InterPro"/>
</dbReference>
<evidence type="ECO:0000256" key="1">
    <source>
        <dbReference type="ARBA" id="ARBA00001913"/>
    </source>
</evidence>
<gene>
    <name evidence="8" type="ORF">O3M35_001244</name>
</gene>
<dbReference type="InterPro" id="IPR016090">
    <property type="entry name" value="PLA2-like_dom"/>
</dbReference>
<dbReference type="GO" id="GO:0050482">
    <property type="term" value="P:arachidonate secretion"/>
    <property type="evidence" value="ECO:0007669"/>
    <property type="project" value="InterPro"/>
</dbReference>
<dbReference type="GO" id="GO:0004623">
    <property type="term" value="F:phospholipase A2 activity"/>
    <property type="evidence" value="ECO:0007669"/>
    <property type="project" value="UniProtKB-EC"/>
</dbReference>
<dbReference type="PANTHER" id="PTHR12253">
    <property type="entry name" value="RH14732P"/>
    <property type="match status" value="1"/>
</dbReference>
<dbReference type="EMBL" id="JAPXFL010000001">
    <property type="protein sequence ID" value="KAK9512940.1"/>
    <property type="molecule type" value="Genomic_DNA"/>
</dbReference>
<evidence type="ECO:0000256" key="2">
    <source>
        <dbReference type="ARBA" id="ARBA00013278"/>
    </source>
</evidence>
<dbReference type="Pfam" id="PF05826">
    <property type="entry name" value="Phospholip_A2_2"/>
    <property type="match status" value="2"/>
</dbReference>
<dbReference type="SUPFAM" id="SSF48619">
    <property type="entry name" value="Phospholipase A2, PLA2"/>
    <property type="match status" value="2"/>
</dbReference>
<dbReference type="Proteomes" id="UP001461498">
    <property type="component" value="Unassembled WGS sequence"/>
</dbReference>
<evidence type="ECO:0000256" key="3">
    <source>
        <dbReference type="ARBA" id="ARBA00022963"/>
    </source>
</evidence>
<evidence type="ECO:0000256" key="5">
    <source>
        <dbReference type="ARBA" id="ARBA00029903"/>
    </source>
</evidence>
<evidence type="ECO:0000256" key="4">
    <source>
        <dbReference type="ARBA" id="ARBA00023098"/>
    </source>
</evidence>
<dbReference type="AlphaFoldDB" id="A0AAW1DU13"/>
<feature type="region of interest" description="Disordered" evidence="6">
    <location>
        <begin position="127"/>
        <end position="153"/>
    </location>
</feature>
<feature type="domain" description="Phospholipase A2-like central" evidence="7">
    <location>
        <begin position="231"/>
        <end position="295"/>
    </location>
</feature>
<evidence type="ECO:0000313" key="9">
    <source>
        <dbReference type="Proteomes" id="UP001461498"/>
    </source>
</evidence>
<comment type="cofactor">
    <cofactor evidence="1">
        <name>Ca(2+)</name>
        <dbReference type="ChEBI" id="CHEBI:29108"/>
    </cofactor>
</comment>
<name>A0AAW1DU13_9HEMI</name>
<dbReference type="EC" id="3.1.1.4" evidence="2"/>
<dbReference type="InterPro" id="IPR036444">
    <property type="entry name" value="PLipase_A2_dom_sf"/>
</dbReference>
<keyword evidence="4" id="KW-0443">Lipid metabolism</keyword>
<dbReference type="Gene3D" id="1.20.90.10">
    <property type="entry name" value="Phospholipase A2 domain"/>
    <property type="match status" value="2"/>
</dbReference>
<proteinExistence type="predicted"/>
<feature type="compositionally biased region" description="Basic residues" evidence="6">
    <location>
        <begin position="128"/>
        <end position="145"/>
    </location>
</feature>
<keyword evidence="3" id="KW-0442">Lipid degradation</keyword>
<evidence type="ECO:0000256" key="6">
    <source>
        <dbReference type="SAM" id="MobiDB-lite"/>
    </source>
</evidence>
<sequence>MIRQVTDGKELIQAIYSEGTLVDCDLSNRQSEAIQLEIEINEIMSTTNNSHNININNNNNYKNNSIESLENIYTSSNTSLINSWRKSREDLRWLNISKLTRQCLSTQERAISSLVKSRSRRSLLTIKPSRHGRKNRGKKRRRHDRLAKGNKQGLKQKLIPPGTKWCGPSNRARKFGDLGGFWKADKCCRKHDTCAMYILPFSNKYSKVNTSPFTLSHCSCDHRNGEEVLRLPGTAWCGRGYSASHYRQLGPFTAADRCCRRHDTACPYYIPAMDNRYGLYNWRPSTLMHCSCDRRSVDNKVVFARWFSNLGGQ</sequence>
<evidence type="ECO:0000313" key="8">
    <source>
        <dbReference type="EMBL" id="KAK9512940.1"/>
    </source>
</evidence>
<comment type="caution">
    <text evidence="8">The sequence shown here is derived from an EMBL/GenBank/DDBJ whole genome shotgun (WGS) entry which is preliminary data.</text>
</comment>
<keyword evidence="9" id="KW-1185">Reference proteome</keyword>
<evidence type="ECO:0000259" key="7">
    <source>
        <dbReference type="Pfam" id="PF05826"/>
    </source>
</evidence>
<reference evidence="8 9" key="1">
    <citation type="submission" date="2022-12" db="EMBL/GenBank/DDBJ databases">
        <title>Chromosome-level genome assembly of true bugs.</title>
        <authorList>
            <person name="Ma L."/>
            <person name="Li H."/>
        </authorList>
    </citation>
    <scope>NUCLEOTIDE SEQUENCE [LARGE SCALE GENOMIC DNA]</scope>
    <source>
        <strain evidence="8">Lab_2022b</strain>
    </source>
</reference>
<accession>A0AAW1DU13</accession>